<evidence type="ECO:0000313" key="3">
    <source>
        <dbReference type="Proteomes" id="UP000703269"/>
    </source>
</evidence>
<reference evidence="2 3" key="1">
    <citation type="submission" date="2021-08" db="EMBL/GenBank/DDBJ databases">
        <title>Draft Genome Sequence of Phanerochaete sordida strain YK-624.</title>
        <authorList>
            <person name="Mori T."/>
            <person name="Dohra H."/>
            <person name="Suzuki T."/>
            <person name="Kawagishi H."/>
            <person name="Hirai H."/>
        </authorList>
    </citation>
    <scope>NUCLEOTIDE SEQUENCE [LARGE SCALE GENOMIC DNA]</scope>
    <source>
        <strain evidence="2 3">YK-624</strain>
    </source>
</reference>
<evidence type="ECO:0000256" key="1">
    <source>
        <dbReference type="SAM" id="MobiDB-lite"/>
    </source>
</evidence>
<gene>
    <name evidence="2" type="ORF">PsYK624_123110</name>
</gene>
<sequence>MRPLLSRSIAEQGLESTARRPGPLTCQFLASFAPLNWPRRSFTVADTLEAELQPMALSQGYVCAASFWQQNIARMMCGARESKPKPSPEALPQRGAAMRASPKRAFVAGGGRASFISVTGPEAGIPSCAT</sequence>
<dbReference type="Proteomes" id="UP000703269">
    <property type="component" value="Unassembled WGS sequence"/>
</dbReference>
<proteinExistence type="predicted"/>
<feature type="region of interest" description="Disordered" evidence="1">
    <location>
        <begin position="79"/>
        <end position="103"/>
    </location>
</feature>
<protein>
    <submittedName>
        <fullName evidence="2">Uncharacterized protein</fullName>
    </submittedName>
</protein>
<name>A0A9P3LIF9_9APHY</name>
<evidence type="ECO:0000313" key="2">
    <source>
        <dbReference type="EMBL" id="GJE96118.1"/>
    </source>
</evidence>
<comment type="caution">
    <text evidence="2">The sequence shown here is derived from an EMBL/GenBank/DDBJ whole genome shotgun (WGS) entry which is preliminary data.</text>
</comment>
<keyword evidence="3" id="KW-1185">Reference proteome</keyword>
<dbReference type="EMBL" id="BPQB01000056">
    <property type="protein sequence ID" value="GJE96118.1"/>
    <property type="molecule type" value="Genomic_DNA"/>
</dbReference>
<organism evidence="2 3">
    <name type="scientific">Phanerochaete sordida</name>
    <dbReference type="NCBI Taxonomy" id="48140"/>
    <lineage>
        <taxon>Eukaryota</taxon>
        <taxon>Fungi</taxon>
        <taxon>Dikarya</taxon>
        <taxon>Basidiomycota</taxon>
        <taxon>Agaricomycotina</taxon>
        <taxon>Agaricomycetes</taxon>
        <taxon>Polyporales</taxon>
        <taxon>Phanerochaetaceae</taxon>
        <taxon>Phanerochaete</taxon>
    </lineage>
</organism>
<dbReference type="AlphaFoldDB" id="A0A9P3LIF9"/>
<accession>A0A9P3LIF9</accession>